<reference evidence="1" key="2">
    <citation type="journal article" date="2015" name="Fish Shellfish Immunol.">
        <title>Early steps in the European eel (Anguilla anguilla)-Vibrio vulnificus interaction in the gills: Role of the RtxA13 toxin.</title>
        <authorList>
            <person name="Callol A."/>
            <person name="Pajuelo D."/>
            <person name="Ebbesson L."/>
            <person name="Teles M."/>
            <person name="MacKenzie S."/>
            <person name="Amaro C."/>
        </authorList>
    </citation>
    <scope>NUCLEOTIDE SEQUENCE</scope>
</reference>
<sequence>MWCLQRGYCSVFVKIYKNDFGS</sequence>
<accession>A0A0E9V6F4</accession>
<protein>
    <submittedName>
        <fullName evidence="1">Uncharacterized protein</fullName>
    </submittedName>
</protein>
<dbReference type="EMBL" id="GBXM01035779">
    <property type="protein sequence ID" value="JAH72798.1"/>
    <property type="molecule type" value="Transcribed_RNA"/>
</dbReference>
<reference evidence="1" key="1">
    <citation type="submission" date="2014-11" db="EMBL/GenBank/DDBJ databases">
        <authorList>
            <person name="Amaro Gonzalez C."/>
        </authorList>
    </citation>
    <scope>NUCLEOTIDE SEQUENCE</scope>
</reference>
<name>A0A0E9V6F4_ANGAN</name>
<evidence type="ECO:0000313" key="1">
    <source>
        <dbReference type="EMBL" id="JAH72798.1"/>
    </source>
</evidence>
<organism evidence="1">
    <name type="scientific">Anguilla anguilla</name>
    <name type="common">European freshwater eel</name>
    <name type="synonym">Muraena anguilla</name>
    <dbReference type="NCBI Taxonomy" id="7936"/>
    <lineage>
        <taxon>Eukaryota</taxon>
        <taxon>Metazoa</taxon>
        <taxon>Chordata</taxon>
        <taxon>Craniata</taxon>
        <taxon>Vertebrata</taxon>
        <taxon>Euteleostomi</taxon>
        <taxon>Actinopterygii</taxon>
        <taxon>Neopterygii</taxon>
        <taxon>Teleostei</taxon>
        <taxon>Anguilliformes</taxon>
        <taxon>Anguillidae</taxon>
        <taxon>Anguilla</taxon>
    </lineage>
</organism>
<proteinExistence type="predicted"/>
<dbReference type="AlphaFoldDB" id="A0A0E9V6F4"/>